<evidence type="ECO:0000313" key="2">
    <source>
        <dbReference type="Proteomes" id="UP000030653"/>
    </source>
</evidence>
<evidence type="ECO:0000313" key="1">
    <source>
        <dbReference type="EMBL" id="EJT97129.1"/>
    </source>
</evidence>
<organism evidence="1 2">
    <name type="scientific">Dacryopinax primogenitus (strain DJM 731)</name>
    <name type="common">Brown rot fungus</name>
    <dbReference type="NCBI Taxonomy" id="1858805"/>
    <lineage>
        <taxon>Eukaryota</taxon>
        <taxon>Fungi</taxon>
        <taxon>Dikarya</taxon>
        <taxon>Basidiomycota</taxon>
        <taxon>Agaricomycotina</taxon>
        <taxon>Dacrymycetes</taxon>
        <taxon>Dacrymycetales</taxon>
        <taxon>Dacrymycetaceae</taxon>
        <taxon>Dacryopinax</taxon>
    </lineage>
</organism>
<gene>
    <name evidence="1" type="ORF">DACRYDRAFT_18865</name>
</gene>
<accession>M5FQS7</accession>
<dbReference type="GeneID" id="63686461"/>
<proteinExistence type="predicted"/>
<keyword evidence="2" id="KW-1185">Reference proteome</keyword>
<dbReference type="EMBL" id="JH795878">
    <property type="protein sequence ID" value="EJT97129.1"/>
    <property type="molecule type" value="Genomic_DNA"/>
</dbReference>
<protein>
    <submittedName>
        <fullName evidence="1">Uncharacterized protein</fullName>
    </submittedName>
</protein>
<dbReference type="RefSeq" id="XP_040624027.1">
    <property type="nucleotide sequence ID" value="XM_040771399.1"/>
</dbReference>
<name>M5FQS7_DACPD</name>
<dbReference type="HOGENOM" id="CLU_1049824_0_0_1"/>
<reference evidence="1 2" key="1">
    <citation type="journal article" date="2012" name="Science">
        <title>The Paleozoic origin of enzymatic lignin decomposition reconstructed from 31 fungal genomes.</title>
        <authorList>
            <person name="Floudas D."/>
            <person name="Binder M."/>
            <person name="Riley R."/>
            <person name="Barry K."/>
            <person name="Blanchette R.A."/>
            <person name="Henrissat B."/>
            <person name="Martinez A.T."/>
            <person name="Otillar R."/>
            <person name="Spatafora J.W."/>
            <person name="Yadav J.S."/>
            <person name="Aerts A."/>
            <person name="Benoit I."/>
            <person name="Boyd A."/>
            <person name="Carlson A."/>
            <person name="Copeland A."/>
            <person name="Coutinho P.M."/>
            <person name="de Vries R.P."/>
            <person name="Ferreira P."/>
            <person name="Findley K."/>
            <person name="Foster B."/>
            <person name="Gaskell J."/>
            <person name="Glotzer D."/>
            <person name="Gorecki P."/>
            <person name="Heitman J."/>
            <person name="Hesse C."/>
            <person name="Hori C."/>
            <person name="Igarashi K."/>
            <person name="Jurgens J.A."/>
            <person name="Kallen N."/>
            <person name="Kersten P."/>
            <person name="Kohler A."/>
            <person name="Kuees U."/>
            <person name="Kumar T.K.A."/>
            <person name="Kuo A."/>
            <person name="LaButti K."/>
            <person name="Larrondo L.F."/>
            <person name="Lindquist E."/>
            <person name="Ling A."/>
            <person name="Lombard V."/>
            <person name="Lucas S."/>
            <person name="Lundell T."/>
            <person name="Martin R."/>
            <person name="McLaughlin D.J."/>
            <person name="Morgenstern I."/>
            <person name="Morin E."/>
            <person name="Murat C."/>
            <person name="Nagy L.G."/>
            <person name="Nolan M."/>
            <person name="Ohm R.A."/>
            <person name="Patyshakuliyeva A."/>
            <person name="Rokas A."/>
            <person name="Ruiz-Duenas F.J."/>
            <person name="Sabat G."/>
            <person name="Salamov A."/>
            <person name="Samejima M."/>
            <person name="Schmutz J."/>
            <person name="Slot J.C."/>
            <person name="St John F."/>
            <person name="Stenlid J."/>
            <person name="Sun H."/>
            <person name="Sun S."/>
            <person name="Syed K."/>
            <person name="Tsang A."/>
            <person name="Wiebenga A."/>
            <person name="Young D."/>
            <person name="Pisabarro A."/>
            <person name="Eastwood D.C."/>
            <person name="Martin F."/>
            <person name="Cullen D."/>
            <person name="Grigoriev I.V."/>
            <person name="Hibbett D.S."/>
        </authorList>
    </citation>
    <scope>NUCLEOTIDE SEQUENCE [LARGE SCALE GENOMIC DNA]</scope>
    <source>
        <strain evidence="1 2">DJM-731 SS1</strain>
    </source>
</reference>
<dbReference type="AlphaFoldDB" id="M5FQS7"/>
<sequence length="265" mass="28472">MIAQCIKRDVGQGGGQHNHITIFGLRLRKALAPGTGATEAPSAHTWDEAQSLHLQESMVIDTVTNYMGCAHPPRPINLDLSHLAQHNQDNHPHIVAVHPYEGDAANIVISPPFSESNRMAEVKVATIMTATPPKGFSSLADVTSLNPTLAINNITMDDAALIDEDLPVYRKHKAVLPPCWTHKPPKNKINKCVAAPVAVPTAKAHLPIVFDWVCVDASAIAAGKARVTPLKKNMVHTNIQCPNVINPPSVSTSWLFTSPANTSSA</sequence>
<dbReference type="Proteomes" id="UP000030653">
    <property type="component" value="Unassembled WGS sequence"/>
</dbReference>